<sequence>MILPSGLVILRTPQRDRIPANVVQEEENRSNSDRVGSSANFPYTAACSSAKNSTGMRRT</sequence>
<name>A0AAU3I9T9_9ACTN</name>
<evidence type="ECO:0000313" key="1">
    <source>
        <dbReference type="EMBL" id="WTZ13138.1"/>
    </source>
</evidence>
<accession>A0AAU3I9T9</accession>
<proteinExistence type="predicted"/>
<dbReference type="EMBL" id="CP109546">
    <property type="protein sequence ID" value="WTZ13138.1"/>
    <property type="molecule type" value="Genomic_DNA"/>
</dbReference>
<reference evidence="1" key="1">
    <citation type="submission" date="2022-10" db="EMBL/GenBank/DDBJ databases">
        <title>The complete genomes of actinobacterial strains from the NBC collection.</title>
        <authorList>
            <person name="Joergensen T.S."/>
            <person name="Alvarez Arevalo M."/>
            <person name="Sterndorff E.B."/>
            <person name="Faurdal D."/>
            <person name="Vuksanovic O."/>
            <person name="Mourched A.-S."/>
            <person name="Charusanti P."/>
            <person name="Shaw S."/>
            <person name="Blin K."/>
            <person name="Weber T."/>
        </authorList>
    </citation>
    <scope>NUCLEOTIDE SEQUENCE</scope>
    <source>
        <strain evidence="1">NBC_01393</strain>
    </source>
</reference>
<protein>
    <submittedName>
        <fullName evidence="1">Uncharacterized protein</fullName>
    </submittedName>
</protein>
<gene>
    <name evidence="1" type="ORF">OG699_37380</name>
</gene>
<organism evidence="1">
    <name type="scientific">Streptomyces sp. NBC_01393</name>
    <dbReference type="NCBI Taxonomy" id="2903851"/>
    <lineage>
        <taxon>Bacteria</taxon>
        <taxon>Bacillati</taxon>
        <taxon>Actinomycetota</taxon>
        <taxon>Actinomycetes</taxon>
        <taxon>Kitasatosporales</taxon>
        <taxon>Streptomycetaceae</taxon>
        <taxon>Streptomyces</taxon>
    </lineage>
</organism>
<dbReference type="AlphaFoldDB" id="A0AAU3I9T9"/>